<evidence type="ECO:0000259" key="5">
    <source>
        <dbReference type="PROSITE" id="PS51259"/>
    </source>
</evidence>
<dbReference type="Pfam" id="PF00168">
    <property type="entry name" value="C2"/>
    <property type="match status" value="1"/>
</dbReference>
<dbReference type="SUPFAM" id="SSF49562">
    <property type="entry name" value="C2 domain (Calcium/lipid-binding domain, CaLB)"/>
    <property type="match status" value="1"/>
</dbReference>
<dbReference type="Gene3D" id="2.60.40.150">
    <property type="entry name" value="C2 domain"/>
    <property type="match status" value="1"/>
</dbReference>
<keyword evidence="7" id="KW-1185">Reference proteome</keyword>
<dbReference type="PROSITE" id="PS50004">
    <property type="entry name" value="C2"/>
    <property type="match status" value="1"/>
</dbReference>
<dbReference type="SMART" id="SM00239">
    <property type="entry name" value="C2"/>
    <property type="match status" value="1"/>
</dbReference>
<feature type="compositionally biased region" description="Basic and acidic residues" evidence="3">
    <location>
        <begin position="414"/>
        <end position="425"/>
    </location>
</feature>
<evidence type="ECO:0000256" key="2">
    <source>
        <dbReference type="ARBA" id="ARBA00022483"/>
    </source>
</evidence>
<evidence type="ECO:0000256" key="3">
    <source>
        <dbReference type="SAM" id="MobiDB-lite"/>
    </source>
</evidence>
<dbReference type="CTD" id="20317386"/>
<feature type="region of interest" description="Disordered" evidence="3">
    <location>
        <begin position="408"/>
        <end position="427"/>
    </location>
</feature>
<keyword evidence="2" id="KW-0268">Exocytosis</keyword>
<dbReference type="RefSeq" id="XP_009165882.1">
    <property type="nucleotide sequence ID" value="XM_009167618.1"/>
</dbReference>
<dbReference type="GO" id="GO:0099503">
    <property type="term" value="C:secretory vesicle"/>
    <property type="evidence" value="ECO:0007669"/>
    <property type="project" value="TreeGrafter"/>
</dbReference>
<dbReference type="PANTHER" id="PTHR45999:SF4">
    <property type="entry name" value="UNC-13-4A, ISOFORM B"/>
    <property type="match status" value="1"/>
</dbReference>
<dbReference type="PROSITE" id="PS51259">
    <property type="entry name" value="MHD2"/>
    <property type="match status" value="1"/>
</dbReference>
<dbReference type="Proteomes" id="UP000054324">
    <property type="component" value="Unassembled WGS sequence"/>
</dbReference>
<dbReference type="AlphaFoldDB" id="A0A074ZWS4"/>
<evidence type="ECO:0000259" key="4">
    <source>
        <dbReference type="PROSITE" id="PS50004"/>
    </source>
</evidence>
<sequence>MSGYCEGRLRHRNDCANSHKSNECLKKGIKNFHCDSPVQVPCSLCISQATRHPISSPGIFCSFLLNCQKPSTEWSGELSAAAQWLLSQHAFQNGLSELQLAICSWICYSKVYRKMPIGCSIILARLQELTLVWSDKELEQEHKRAVTNYELFKKIAEVPEGKAFGHIMNVDIRRMVIHLTNLTDDLRAADTLHRELFEDGRLGSLVGNILNTAQNKMQDGVEPEHKLDQDMLELFSLFHAIQKFELFESSRIDKWVYFSKTVQFGFKWIISLTETRGLCLPDEPETERTREEQSSSPPGTLEELPMISPSAQKLMDDMRAMLFTWIECCWPGVETYGVIAKMVLEKLFDSAISYARNLHEKLRLKGYCDEEGQFDISPQLCMALSALDRVIIWTQTIPESCGWSRRKSCASGQPEEKSRLLDEARQSSPTVPRLERIPREDLQALYEIQRSGVIEIRHVLDRIFYRVTAKMRPEIRKNVYHLCWCASTSPTEKALNDLLVYLESNIDTLRRQVSTGLLRRCYLELWSECLEQFIEQAHKEAEVAPGIGGPGAYLNPPDSASTPNTLVIPLSTHFTESQSPDAPNLVDPETVLRAKSTLLKLKHATELLLQFFMRTTNGLLEKYELENETYQDKTSRSSYGTLSVSVSLQHSELIVEVRNASGLLPLDSNAHNRFRPSWGSSARRSLLVSVNFIFHLNTNCTVFEKYTHFQINLIFTRDSTEFFACGIQQLNVLHTRCLMIQLARYSRHRSLSDPFVVVDLLPRHIFKVSPRQMRTRIVKNSLDPIFNEQFEFTATEVELRHPSACLAFVIMDHDILLSDDLEGVSFLRLSTLFEPRREGSCRQGPSLNCVLPVLHPTHKKYSAFRVLSQRTDQYAQEVYKRWQPVEQDGSS</sequence>
<organism evidence="6 7">
    <name type="scientific">Opisthorchis viverrini</name>
    <name type="common">Southeast Asian liver fluke</name>
    <dbReference type="NCBI Taxonomy" id="6198"/>
    <lineage>
        <taxon>Eukaryota</taxon>
        <taxon>Metazoa</taxon>
        <taxon>Spiralia</taxon>
        <taxon>Lophotrochozoa</taxon>
        <taxon>Platyhelminthes</taxon>
        <taxon>Trematoda</taxon>
        <taxon>Digenea</taxon>
        <taxon>Opisthorchiida</taxon>
        <taxon>Opisthorchiata</taxon>
        <taxon>Opisthorchiidae</taxon>
        <taxon>Opisthorchis</taxon>
    </lineage>
</organism>
<feature type="domain" description="C2" evidence="4">
    <location>
        <begin position="705"/>
        <end position="842"/>
    </location>
</feature>
<evidence type="ECO:0000256" key="1">
    <source>
        <dbReference type="ARBA" id="ARBA00005823"/>
    </source>
</evidence>
<evidence type="ECO:0000313" key="6">
    <source>
        <dbReference type="EMBL" id="KER30362.1"/>
    </source>
</evidence>
<proteinExistence type="inferred from homology"/>
<dbReference type="InterPro" id="IPR035892">
    <property type="entry name" value="C2_domain_sf"/>
</dbReference>
<dbReference type="EMBL" id="KL596662">
    <property type="protein sequence ID" value="KER30362.1"/>
    <property type="molecule type" value="Genomic_DNA"/>
</dbReference>
<dbReference type="GO" id="GO:0006887">
    <property type="term" value="P:exocytosis"/>
    <property type="evidence" value="ECO:0007669"/>
    <property type="project" value="UniProtKB-KW"/>
</dbReference>
<dbReference type="PANTHER" id="PTHR45999">
    <property type="entry name" value="UNC-13-4A, ISOFORM B"/>
    <property type="match status" value="1"/>
</dbReference>
<accession>A0A074ZWS4</accession>
<name>A0A074ZWS4_OPIVI</name>
<feature type="domain" description="MHD2" evidence="5">
    <location>
        <begin position="492"/>
        <end position="651"/>
    </location>
</feature>
<dbReference type="InterPro" id="IPR014772">
    <property type="entry name" value="Munc13_dom-2"/>
</dbReference>
<comment type="similarity">
    <text evidence="1">Belongs to the unc-13 family.</text>
</comment>
<dbReference type="InterPro" id="IPR000008">
    <property type="entry name" value="C2_dom"/>
</dbReference>
<dbReference type="OrthoDB" id="7976202at2759"/>
<gene>
    <name evidence="6" type="ORF">T265_03199</name>
</gene>
<feature type="region of interest" description="Disordered" evidence="3">
    <location>
        <begin position="280"/>
        <end position="303"/>
    </location>
</feature>
<reference evidence="6 7" key="1">
    <citation type="submission" date="2013-11" db="EMBL/GenBank/DDBJ databases">
        <title>Opisthorchis viverrini - life in the bile duct.</title>
        <authorList>
            <person name="Young N.D."/>
            <person name="Nagarajan N."/>
            <person name="Lin S.J."/>
            <person name="Korhonen P.K."/>
            <person name="Jex A.R."/>
            <person name="Hall R.S."/>
            <person name="Safavi-Hemami H."/>
            <person name="Kaewkong W."/>
            <person name="Bertrand D."/>
            <person name="Gao S."/>
            <person name="Seet Q."/>
            <person name="Wongkham S."/>
            <person name="Teh B.T."/>
            <person name="Wongkham C."/>
            <person name="Intapan P.M."/>
            <person name="Maleewong W."/>
            <person name="Yang X."/>
            <person name="Hu M."/>
            <person name="Wang Z."/>
            <person name="Hofmann A."/>
            <person name="Sternberg P.W."/>
            <person name="Tan P."/>
            <person name="Wang J."/>
            <person name="Gasser R.B."/>
        </authorList>
    </citation>
    <scope>NUCLEOTIDE SEQUENCE [LARGE SCALE GENOMIC DNA]</scope>
</reference>
<evidence type="ECO:0008006" key="8">
    <source>
        <dbReference type="Google" id="ProtNLM"/>
    </source>
</evidence>
<dbReference type="KEGG" id="ovi:T265_03199"/>
<evidence type="ECO:0000313" key="7">
    <source>
        <dbReference type="Proteomes" id="UP000054324"/>
    </source>
</evidence>
<protein>
    <recommendedName>
        <fullName evidence="8">C2 domain protein</fullName>
    </recommendedName>
</protein>
<dbReference type="InterPro" id="IPR052095">
    <property type="entry name" value="UNC-13_domain"/>
</dbReference>
<dbReference type="GeneID" id="20317386"/>